<feature type="domain" description="PD-(D/E)XK endonuclease-like" evidence="1">
    <location>
        <begin position="663"/>
        <end position="956"/>
    </location>
</feature>
<dbReference type="PATRIC" id="fig|1339315.3.peg.2577"/>
<gene>
    <name evidence="2" type="ORF">M124_1818</name>
</gene>
<evidence type="ECO:0000259" key="1">
    <source>
        <dbReference type="Pfam" id="PF12705"/>
    </source>
</evidence>
<dbReference type="Gene3D" id="3.90.320.10">
    <property type="match status" value="1"/>
</dbReference>
<dbReference type="InterPro" id="IPR027417">
    <property type="entry name" value="P-loop_NTPase"/>
</dbReference>
<dbReference type="InterPro" id="IPR011604">
    <property type="entry name" value="PDDEXK-like_dom_sf"/>
</dbReference>
<dbReference type="SUPFAM" id="SSF52980">
    <property type="entry name" value="Restriction endonuclease-like"/>
    <property type="match status" value="1"/>
</dbReference>
<sequence>MKTFLQLVAQDLYCKIGNDLSRTAIIFPNKRASLFFNEHLANQSDQPLWSPAYLSISELFQHLSVLKLGDPIRLVCELYKIFREETNSDESLDDFYFWGELLISDFDDVDKNLVHADKLFTNLQDLKNVMDDYEFLDQEQEQAIQQFFQNFSIEKRTLLKEKFISLWDKLGDIYRRYHKKLEELGFAYEGMLYRNVIEQLEPDSLKYDCYVFVGFNVLNKVETHFFQQLQNAGKALFYWDYDVFYTQLPSRQKQRHEAGEFINRNLKLFPNELPAELFNELIKPKKVRFISSPTENAQARYLPQWVHENLSNEEKENAVVLCNEALLLPVLHSIPEVVRNVNITMGFPLAQTPVYSFINAILELQTSGYRTDSGRYIYDAVQTVLKHPYTRRLSDKAEPLQRELTKTNRFYPFPSELKKDKFLDILFTPRNGIRELCVYITELLKEVSVLYRQEQESDDIFNQLYRESLFKSFTLVNRLLNLIDNNELQVRIETLKRLLNKILNAANIPFHGEPAIGMQIMGVLETRNLDFRNLLLLSLNEGQLPKSGGESSFIPYNLRKAFGMTTIEHKNAVYAYYFYRLIQRAENITLMYNTSSDGLNRGEWSRFMLQFLIEWPHEISREYLEAGQSPQNSKEIRITKTPEIIDRLYRTYDFSRNPDALILSPSALNTYLDCRLKFYFRYVARLKAPDEVSAEIDSALFGTIFHRSAQLVYLDLTANKRDVHKEDLERLLRDNIRLQNYVDIAFKEIFFHVPIDEKPEYNGIQLINSKVITSYLRQLLRNDLQYAPFRMMGMEQEVVEDIRIEGPVGKLSLRIGGTIDRMDSKEGTLRIVDYKTGGSPKVPANIEQLFTPAEGRPNYIFQTFLYAAIMARQQALKVAPSLLYIHRAASESYSPVIEIGEARKPKLPVDDFSVYEDEFRERLLKLLEEIYDDKEEFTQTEDTKKCEYCDFKAMCKR</sequence>
<dbReference type="RefSeq" id="WP_008768692.1">
    <property type="nucleotide sequence ID" value="NZ_JGCY01000291.1"/>
</dbReference>
<dbReference type="Pfam" id="PF12705">
    <property type="entry name" value="PDDEXK_1"/>
    <property type="match status" value="1"/>
</dbReference>
<proteinExistence type="predicted"/>
<protein>
    <submittedName>
        <fullName evidence="2">PD-(D/E)XK nuclease superfamily protein</fullName>
    </submittedName>
</protein>
<name>A0A015SVU5_BACFG</name>
<dbReference type="Proteomes" id="UP000020529">
    <property type="component" value="Unassembled WGS sequence"/>
</dbReference>
<dbReference type="InterPro" id="IPR038726">
    <property type="entry name" value="PDDEXK_AddAB-type"/>
</dbReference>
<reference evidence="2 3" key="1">
    <citation type="submission" date="2014-02" db="EMBL/GenBank/DDBJ databases">
        <authorList>
            <person name="Sears C."/>
            <person name="Carroll K."/>
            <person name="Sack B.R."/>
            <person name="Qadri F."/>
            <person name="Myers L.L."/>
            <person name="Chung G.-T."/>
            <person name="Escheverria P."/>
            <person name="Fraser C.M."/>
            <person name="Sadzewicz L."/>
            <person name="Shefchek K.A."/>
            <person name="Tallon L."/>
            <person name="Das S.P."/>
            <person name="Daugherty S."/>
            <person name="Mongodin E.F."/>
        </authorList>
    </citation>
    <scope>NUCLEOTIDE SEQUENCE [LARGE SCALE GENOMIC DNA]</scope>
    <source>
        <strain evidence="3">3988T(B)14</strain>
    </source>
</reference>
<accession>A0A015SVU5</accession>
<dbReference type="EMBL" id="JGCY01000291">
    <property type="protein sequence ID" value="EXY74392.1"/>
    <property type="molecule type" value="Genomic_DNA"/>
</dbReference>
<organism evidence="2 3">
    <name type="scientific">Bacteroides fragilis str. 3988T(B)14</name>
    <dbReference type="NCBI Taxonomy" id="1339315"/>
    <lineage>
        <taxon>Bacteria</taxon>
        <taxon>Pseudomonadati</taxon>
        <taxon>Bacteroidota</taxon>
        <taxon>Bacteroidia</taxon>
        <taxon>Bacteroidales</taxon>
        <taxon>Bacteroidaceae</taxon>
        <taxon>Bacteroides</taxon>
    </lineage>
</organism>
<dbReference type="AlphaFoldDB" id="A0A015SVU5"/>
<dbReference type="InterPro" id="IPR011335">
    <property type="entry name" value="Restrct_endonuc-II-like"/>
</dbReference>
<evidence type="ECO:0000313" key="2">
    <source>
        <dbReference type="EMBL" id="EXY74392.1"/>
    </source>
</evidence>
<comment type="caution">
    <text evidence="2">The sequence shown here is derived from an EMBL/GenBank/DDBJ whole genome shotgun (WGS) entry which is preliminary data.</text>
</comment>
<dbReference type="SUPFAM" id="SSF52540">
    <property type="entry name" value="P-loop containing nucleoside triphosphate hydrolases"/>
    <property type="match status" value="1"/>
</dbReference>
<evidence type="ECO:0000313" key="3">
    <source>
        <dbReference type="Proteomes" id="UP000020529"/>
    </source>
</evidence>